<dbReference type="Proteomes" id="UP001251524">
    <property type="component" value="Unassembled WGS sequence"/>
</dbReference>
<dbReference type="EMBL" id="JAVDVY010000002">
    <property type="protein sequence ID" value="MDR7135627.1"/>
    <property type="molecule type" value="Genomic_DNA"/>
</dbReference>
<dbReference type="InterPro" id="IPR007138">
    <property type="entry name" value="ABM_dom"/>
</dbReference>
<dbReference type="RefSeq" id="WP_310063416.1">
    <property type="nucleotide sequence ID" value="NZ_JAVDVY010000002.1"/>
</dbReference>
<sequence>MICRIWHGRTSRQNADEYARFLEQRAIPDYRSVPGNLDVEVLRRDEGDATHFLTVTHWTSEDAIRAFAGDDLLKAKYYPEDEHFLLEFEPQVQHYTVVAKASPAA</sequence>
<accession>A0ABU1WDD0</accession>
<evidence type="ECO:0000259" key="1">
    <source>
        <dbReference type="PROSITE" id="PS51725"/>
    </source>
</evidence>
<dbReference type="SUPFAM" id="SSF54909">
    <property type="entry name" value="Dimeric alpha+beta barrel"/>
    <property type="match status" value="1"/>
</dbReference>
<dbReference type="GO" id="GO:0004497">
    <property type="term" value="F:monooxygenase activity"/>
    <property type="evidence" value="ECO:0007669"/>
    <property type="project" value="UniProtKB-KW"/>
</dbReference>
<dbReference type="Gene3D" id="3.30.70.100">
    <property type="match status" value="1"/>
</dbReference>
<gene>
    <name evidence="2" type="ORF">J2X06_002836</name>
</gene>
<comment type="caution">
    <text evidence="2">The sequence shown here is derived from an EMBL/GenBank/DDBJ whole genome shotgun (WGS) entry which is preliminary data.</text>
</comment>
<dbReference type="InterPro" id="IPR011008">
    <property type="entry name" value="Dimeric_a/b-barrel"/>
</dbReference>
<evidence type="ECO:0000313" key="2">
    <source>
        <dbReference type="EMBL" id="MDR7135627.1"/>
    </source>
</evidence>
<name>A0ABU1WDD0_9GAMM</name>
<feature type="domain" description="ABM" evidence="1">
    <location>
        <begin position="2"/>
        <end position="98"/>
    </location>
</feature>
<protein>
    <submittedName>
        <fullName evidence="2">Heme-degrading monooxygenase HmoA</fullName>
    </submittedName>
</protein>
<evidence type="ECO:0000313" key="3">
    <source>
        <dbReference type="Proteomes" id="UP001251524"/>
    </source>
</evidence>
<reference evidence="2 3" key="1">
    <citation type="submission" date="2023-07" db="EMBL/GenBank/DDBJ databases">
        <title>Sorghum-associated microbial communities from plants grown in Nebraska, USA.</title>
        <authorList>
            <person name="Schachtman D."/>
        </authorList>
    </citation>
    <scope>NUCLEOTIDE SEQUENCE [LARGE SCALE GENOMIC DNA]</scope>
    <source>
        <strain evidence="2 3">BE198</strain>
    </source>
</reference>
<dbReference type="PROSITE" id="PS51725">
    <property type="entry name" value="ABM"/>
    <property type="match status" value="1"/>
</dbReference>
<keyword evidence="2" id="KW-0560">Oxidoreductase</keyword>
<keyword evidence="2" id="KW-0503">Monooxygenase</keyword>
<keyword evidence="3" id="KW-1185">Reference proteome</keyword>
<proteinExistence type="predicted"/>
<dbReference type="Pfam" id="PF03992">
    <property type="entry name" value="ABM"/>
    <property type="match status" value="1"/>
</dbReference>
<organism evidence="2 3">
    <name type="scientific">Lysobacter niastensis</name>
    <dbReference type="NCBI Taxonomy" id="380629"/>
    <lineage>
        <taxon>Bacteria</taxon>
        <taxon>Pseudomonadati</taxon>
        <taxon>Pseudomonadota</taxon>
        <taxon>Gammaproteobacteria</taxon>
        <taxon>Lysobacterales</taxon>
        <taxon>Lysobacteraceae</taxon>
        <taxon>Lysobacter</taxon>
    </lineage>
</organism>